<protein>
    <submittedName>
        <fullName evidence="2">Uncharacterized protein</fullName>
    </submittedName>
</protein>
<gene>
    <name evidence="2" type="ORF">BN946_scf184578.g4</name>
</gene>
<dbReference type="AlphaFoldDB" id="A0A060SPD1"/>
<dbReference type="OrthoDB" id="3171382at2759"/>
<sequence>MNPSAPTSSSSSASASSYTSQEAPPRSELWWDRVPSLKIVRPPKGPFSPKVDERCFTYCSQSVTGRIHGSDPWCRSLCIRKVFLHEVTRILARHTTETVQQRPGRPPRREITEVIETAPVHHPLPPEGQRYSGWLHALLGRPEHDASHPDAQEHGMGGMKYWKAGWYLWWSKSRWAAQERMDLMRRSLGSQTEWQQLKDRRNEEWQRGGAVDENRFNEDVQQLFDANQPPFPDVSHDSILLPLPDTLPLGEQLRNVLAPTWKVLGVVRESVSSGAQKELAVRLYEKAVSDEPMKLLRVACSMIWENMGMSGDDDGSDDTKKKP</sequence>
<name>A0A060SPD1_PYCCI</name>
<dbReference type="EMBL" id="CCBP010000369">
    <property type="protein sequence ID" value="CDO76387.1"/>
    <property type="molecule type" value="Genomic_DNA"/>
</dbReference>
<proteinExistence type="predicted"/>
<feature type="compositionally biased region" description="Low complexity" evidence="1">
    <location>
        <begin position="1"/>
        <end position="20"/>
    </location>
</feature>
<reference evidence="2" key="1">
    <citation type="submission" date="2014-01" db="EMBL/GenBank/DDBJ databases">
        <title>The genome of the white-rot fungus Pycnoporus cinnabarinus: a basidiomycete model with a versatile arsenal for lignocellulosic biomass breakdown.</title>
        <authorList>
            <person name="Levasseur A."/>
            <person name="Lomascolo A."/>
            <person name="Ruiz-Duenas F.J."/>
            <person name="Uzan E."/>
            <person name="Piumi F."/>
            <person name="Kues U."/>
            <person name="Ram A.F.J."/>
            <person name="Murat C."/>
            <person name="Haon M."/>
            <person name="Benoit I."/>
            <person name="Arfi Y."/>
            <person name="Chevret D."/>
            <person name="Drula E."/>
            <person name="Kwon M.J."/>
            <person name="Gouret P."/>
            <person name="Lesage-Meessen L."/>
            <person name="Lombard V."/>
            <person name="Mariette J."/>
            <person name="Noirot C."/>
            <person name="Park J."/>
            <person name="Patyshakuliyeva A."/>
            <person name="Wieneger R.A.B."/>
            <person name="Wosten H.A.B."/>
            <person name="Martin F."/>
            <person name="Coutinho P.M."/>
            <person name="de Vries R."/>
            <person name="Martinez A.T."/>
            <person name="Klopp C."/>
            <person name="Pontarotti P."/>
            <person name="Henrissat B."/>
            <person name="Record E."/>
        </authorList>
    </citation>
    <scope>NUCLEOTIDE SEQUENCE [LARGE SCALE GENOMIC DNA]</scope>
    <source>
        <strain evidence="2">BRFM137</strain>
    </source>
</reference>
<comment type="caution">
    <text evidence="2">The sequence shown here is derived from an EMBL/GenBank/DDBJ whole genome shotgun (WGS) entry which is preliminary data.</text>
</comment>
<feature type="region of interest" description="Disordered" evidence="1">
    <location>
        <begin position="1"/>
        <end position="26"/>
    </location>
</feature>
<evidence type="ECO:0000313" key="2">
    <source>
        <dbReference type="EMBL" id="CDO76387.1"/>
    </source>
</evidence>
<dbReference type="Proteomes" id="UP000029665">
    <property type="component" value="Unassembled WGS sequence"/>
</dbReference>
<evidence type="ECO:0000256" key="1">
    <source>
        <dbReference type="SAM" id="MobiDB-lite"/>
    </source>
</evidence>
<dbReference type="HOGENOM" id="CLU_074642_0_0_1"/>
<organism evidence="2 3">
    <name type="scientific">Pycnoporus cinnabarinus</name>
    <name type="common">Cinnabar-red polypore</name>
    <name type="synonym">Trametes cinnabarina</name>
    <dbReference type="NCBI Taxonomy" id="5643"/>
    <lineage>
        <taxon>Eukaryota</taxon>
        <taxon>Fungi</taxon>
        <taxon>Dikarya</taxon>
        <taxon>Basidiomycota</taxon>
        <taxon>Agaricomycotina</taxon>
        <taxon>Agaricomycetes</taxon>
        <taxon>Polyporales</taxon>
        <taxon>Polyporaceae</taxon>
        <taxon>Trametes</taxon>
    </lineage>
</organism>
<dbReference type="OMA" id="CRSLCIR"/>
<evidence type="ECO:0000313" key="3">
    <source>
        <dbReference type="Proteomes" id="UP000029665"/>
    </source>
</evidence>
<accession>A0A060SPD1</accession>
<keyword evidence="3" id="KW-1185">Reference proteome</keyword>